<name>A0A6G1HUQ5_9PEZI</name>
<accession>A0A6G1HUQ5</accession>
<organism evidence="7 8">
    <name type="scientific">Trichodelitschia bisporula</name>
    <dbReference type="NCBI Taxonomy" id="703511"/>
    <lineage>
        <taxon>Eukaryota</taxon>
        <taxon>Fungi</taxon>
        <taxon>Dikarya</taxon>
        <taxon>Ascomycota</taxon>
        <taxon>Pezizomycotina</taxon>
        <taxon>Dothideomycetes</taxon>
        <taxon>Dothideomycetes incertae sedis</taxon>
        <taxon>Phaeotrichales</taxon>
        <taxon>Phaeotrichaceae</taxon>
        <taxon>Trichodelitschia</taxon>
    </lineage>
</organism>
<evidence type="ECO:0000256" key="1">
    <source>
        <dbReference type="ARBA" id="ARBA00001974"/>
    </source>
</evidence>
<keyword evidence="6" id="KW-0503">Monooxygenase</keyword>
<dbReference type="Pfam" id="PF13450">
    <property type="entry name" value="NAD_binding_8"/>
    <property type="match status" value="1"/>
</dbReference>
<protein>
    <submittedName>
        <fullName evidence="7">FAD/NAD(P)-binding domain-containing protein</fullName>
    </submittedName>
</protein>
<dbReference type="InterPro" id="IPR020946">
    <property type="entry name" value="Flavin_mOase-like"/>
</dbReference>
<sequence>MADAGAKVDFDVVIIGAGISGINQAYWMQKKMPELSYTVLEARDNMGGTWDLFKYPGIRSDSDLYTYGFSWAPWNVRGAIAEGSAITKYLKESSEAYGISSKIRYRHRVKSTDWSSASQTWEVSVDADGKPEKIVCHFIVWCTGYYDYEKPLDVFIPGIESFKGPVIHPQFWPEDLDYENKQVVIIGSGATAVTLLPNVAKKAAHVTMLQRSPSYVMSQPSEDGIEWFIRTVFPSFITSRLIRMKWLFIPWLIVSIARISPNTIRNLITKEAIAQLPPTMKIDPHFNPKYNPFEQRVCFCPDGDFYKALREGKASVATGIIDTVTPNSIKLKSGQELTPDIIVTATGLRLQLGGGVPITVDNEPYLTAGKFFWKFALCQDLPNAAFVIGYVDAAWTLAADTTAYMLCRLWKQMRREDAGVVVPRAEPGLEKKELPFLNLTSTYVTKAKDVLPRAADAKNWQPRTYYLLDMWRARFGDLKTGAQYIKGSVW</sequence>
<keyword evidence="8" id="KW-1185">Reference proteome</keyword>
<dbReference type="OrthoDB" id="66881at2759"/>
<evidence type="ECO:0000256" key="5">
    <source>
        <dbReference type="ARBA" id="ARBA00023002"/>
    </source>
</evidence>
<reference evidence="7" key="1">
    <citation type="journal article" date="2020" name="Stud. Mycol.">
        <title>101 Dothideomycetes genomes: a test case for predicting lifestyles and emergence of pathogens.</title>
        <authorList>
            <person name="Haridas S."/>
            <person name="Albert R."/>
            <person name="Binder M."/>
            <person name="Bloem J."/>
            <person name="Labutti K."/>
            <person name="Salamov A."/>
            <person name="Andreopoulos B."/>
            <person name="Baker S."/>
            <person name="Barry K."/>
            <person name="Bills G."/>
            <person name="Bluhm B."/>
            <person name="Cannon C."/>
            <person name="Castanera R."/>
            <person name="Culley D."/>
            <person name="Daum C."/>
            <person name="Ezra D."/>
            <person name="Gonzalez J."/>
            <person name="Henrissat B."/>
            <person name="Kuo A."/>
            <person name="Liang C."/>
            <person name="Lipzen A."/>
            <person name="Lutzoni F."/>
            <person name="Magnuson J."/>
            <person name="Mondo S."/>
            <person name="Nolan M."/>
            <person name="Ohm R."/>
            <person name="Pangilinan J."/>
            <person name="Park H.-J."/>
            <person name="Ramirez L."/>
            <person name="Alfaro M."/>
            <person name="Sun H."/>
            <person name="Tritt A."/>
            <person name="Yoshinaga Y."/>
            <person name="Zwiers L.-H."/>
            <person name="Turgeon B."/>
            <person name="Goodwin S."/>
            <person name="Spatafora J."/>
            <person name="Crous P."/>
            <person name="Grigoriev I."/>
        </authorList>
    </citation>
    <scope>NUCLEOTIDE SEQUENCE</scope>
    <source>
        <strain evidence="7">CBS 262.69</strain>
    </source>
</reference>
<evidence type="ECO:0000256" key="6">
    <source>
        <dbReference type="ARBA" id="ARBA00023033"/>
    </source>
</evidence>
<comment type="cofactor">
    <cofactor evidence="1">
        <name>FAD</name>
        <dbReference type="ChEBI" id="CHEBI:57692"/>
    </cofactor>
</comment>
<dbReference type="Proteomes" id="UP000799640">
    <property type="component" value="Unassembled WGS sequence"/>
</dbReference>
<dbReference type="SUPFAM" id="SSF51905">
    <property type="entry name" value="FAD/NAD(P)-binding domain"/>
    <property type="match status" value="2"/>
</dbReference>
<keyword evidence="2" id="KW-0285">Flavoprotein</keyword>
<dbReference type="FunFam" id="3.50.50.60:FF:000228">
    <property type="entry name" value="FAD-containing monooxygenase EthA"/>
    <property type="match status" value="1"/>
</dbReference>
<keyword evidence="3" id="KW-0274">FAD</keyword>
<gene>
    <name evidence="7" type="ORF">EJ06DRAFT_60798</name>
</gene>
<evidence type="ECO:0000313" key="7">
    <source>
        <dbReference type="EMBL" id="KAF2399641.1"/>
    </source>
</evidence>
<proteinExistence type="predicted"/>
<keyword evidence="4" id="KW-0521">NADP</keyword>
<dbReference type="EMBL" id="ML996697">
    <property type="protein sequence ID" value="KAF2399641.1"/>
    <property type="molecule type" value="Genomic_DNA"/>
</dbReference>
<dbReference type="GO" id="GO:0004499">
    <property type="term" value="F:N,N-dimethylaniline monooxygenase activity"/>
    <property type="evidence" value="ECO:0007669"/>
    <property type="project" value="InterPro"/>
</dbReference>
<evidence type="ECO:0000256" key="4">
    <source>
        <dbReference type="ARBA" id="ARBA00022857"/>
    </source>
</evidence>
<keyword evidence="5" id="KW-0560">Oxidoreductase</keyword>
<dbReference type="PANTHER" id="PTHR43872">
    <property type="entry name" value="MONOOXYGENASE, PUTATIVE (AFU_ORTHOLOGUE AFUA_8G02570)-RELATED"/>
    <property type="match status" value="1"/>
</dbReference>
<evidence type="ECO:0000256" key="3">
    <source>
        <dbReference type="ARBA" id="ARBA00022827"/>
    </source>
</evidence>
<dbReference type="GO" id="GO:0050660">
    <property type="term" value="F:flavin adenine dinucleotide binding"/>
    <property type="evidence" value="ECO:0007669"/>
    <property type="project" value="InterPro"/>
</dbReference>
<dbReference type="Gene3D" id="3.50.50.60">
    <property type="entry name" value="FAD/NAD(P)-binding domain"/>
    <property type="match status" value="2"/>
</dbReference>
<dbReference type="GO" id="GO:0050661">
    <property type="term" value="F:NADP binding"/>
    <property type="evidence" value="ECO:0007669"/>
    <property type="project" value="InterPro"/>
</dbReference>
<dbReference type="InterPro" id="IPR036188">
    <property type="entry name" value="FAD/NAD-bd_sf"/>
</dbReference>
<dbReference type="Pfam" id="PF00743">
    <property type="entry name" value="FMO-like"/>
    <property type="match status" value="1"/>
</dbReference>
<dbReference type="InterPro" id="IPR051820">
    <property type="entry name" value="FAD-binding_MO"/>
</dbReference>
<dbReference type="PANTHER" id="PTHR43872:SF1">
    <property type="entry name" value="MONOOXYGENASE, PUTATIVE (AFU_ORTHOLOGUE AFUA_8G02570)-RELATED"/>
    <property type="match status" value="1"/>
</dbReference>
<evidence type="ECO:0000313" key="8">
    <source>
        <dbReference type="Proteomes" id="UP000799640"/>
    </source>
</evidence>
<evidence type="ECO:0000256" key="2">
    <source>
        <dbReference type="ARBA" id="ARBA00022630"/>
    </source>
</evidence>
<dbReference type="AlphaFoldDB" id="A0A6G1HUQ5"/>